<accession>A0A815BGN7</accession>
<protein>
    <recommendedName>
        <fullName evidence="6">3CxxC-type domain-containing protein</fullName>
    </recommendedName>
</protein>
<evidence type="ECO:0000313" key="7">
    <source>
        <dbReference type="EMBL" id="CAF1273362.1"/>
    </source>
</evidence>
<name>A0A815BGN7_ADIRI</name>
<keyword evidence="5" id="KW-0472">Membrane</keyword>
<dbReference type="PANTHER" id="PTHR33444:SF7">
    <property type="entry name" value="TRANSMEMBRANE PROTEIN 272"/>
    <property type="match status" value="1"/>
</dbReference>
<evidence type="ECO:0000259" key="6">
    <source>
        <dbReference type="SMART" id="SM01328"/>
    </source>
</evidence>
<feature type="region of interest" description="Disordered" evidence="4">
    <location>
        <begin position="648"/>
        <end position="670"/>
    </location>
</feature>
<reference evidence="7" key="1">
    <citation type="submission" date="2021-02" db="EMBL/GenBank/DDBJ databases">
        <authorList>
            <person name="Nowell W R."/>
        </authorList>
    </citation>
    <scope>NUCLEOTIDE SEQUENCE</scope>
</reference>
<keyword evidence="5" id="KW-1133">Transmembrane helix</keyword>
<dbReference type="SMART" id="SM01328">
    <property type="entry name" value="zf-3CxxC"/>
    <property type="match status" value="1"/>
</dbReference>
<proteinExistence type="predicted"/>
<evidence type="ECO:0000256" key="5">
    <source>
        <dbReference type="SAM" id="Phobius"/>
    </source>
</evidence>
<dbReference type="AlphaFoldDB" id="A0A815BGN7"/>
<evidence type="ECO:0000256" key="3">
    <source>
        <dbReference type="ARBA" id="ARBA00022833"/>
    </source>
</evidence>
<evidence type="ECO:0000256" key="2">
    <source>
        <dbReference type="ARBA" id="ARBA00022771"/>
    </source>
</evidence>
<feature type="transmembrane region" description="Helical" evidence="5">
    <location>
        <begin position="242"/>
        <end position="262"/>
    </location>
</feature>
<keyword evidence="5" id="KW-0812">Transmembrane</keyword>
<dbReference type="InterPro" id="IPR040350">
    <property type="entry name" value="TMEM272"/>
</dbReference>
<dbReference type="Proteomes" id="UP000663852">
    <property type="component" value="Unassembled WGS sequence"/>
</dbReference>
<dbReference type="PANTHER" id="PTHR33444">
    <property type="entry name" value="SI:DKEY-19B23.12-RELATED"/>
    <property type="match status" value="1"/>
</dbReference>
<evidence type="ECO:0000256" key="4">
    <source>
        <dbReference type="SAM" id="MobiDB-lite"/>
    </source>
</evidence>
<feature type="transmembrane region" description="Helical" evidence="5">
    <location>
        <begin position="274"/>
        <end position="294"/>
    </location>
</feature>
<dbReference type="GO" id="GO:0008270">
    <property type="term" value="F:zinc ion binding"/>
    <property type="evidence" value="ECO:0007669"/>
    <property type="project" value="UniProtKB-KW"/>
</dbReference>
<dbReference type="InterPro" id="IPR027377">
    <property type="entry name" value="ZAR1/RTP1-5-like_Znf-3CxxC"/>
</dbReference>
<dbReference type="EMBL" id="CAJNOJ010000195">
    <property type="protein sequence ID" value="CAF1273362.1"/>
    <property type="molecule type" value="Genomic_DNA"/>
</dbReference>
<gene>
    <name evidence="7" type="ORF">EDS130_LOCUS29151</name>
</gene>
<organism evidence="7 8">
    <name type="scientific">Adineta ricciae</name>
    <name type="common">Rotifer</name>
    <dbReference type="NCBI Taxonomy" id="249248"/>
    <lineage>
        <taxon>Eukaryota</taxon>
        <taxon>Metazoa</taxon>
        <taxon>Spiralia</taxon>
        <taxon>Gnathifera</taxon>
        <taxon>Rotifera</taxon>
        <taxon>Eurotatoria</taxon>
        <taxon>Bdelloidea</taxon>
        <taxon>Adinetida</taxon>
        <taxon>Adinetidae</taxon>
        <taxon>Adineta</taxon>
    </lineage>
</organism>
<dbReference type="Pfam" id="PF13695">
    <property type="entry name" value="Zn_ribbon_3CxxC"/>
    <property type="match status" value="1"/>
</dbReference>
<keyword evidence="1" id="KW-0479">Metal-binding</keyword>
<feature type="domain" description="3CxxC-type" evidence="6">
    <location>
        <begin position="561"/>
        <end position="683"/>
    </location>
</feature>
<feature type="transmembrane region" description="Helical" evidence="5">
    <location>
        <begin position="318"/>
        <end position="339"/>
    </location>
</feature>
<keyword evidence="3" id="KW-0862">Zinc</keyword>
<sequence length="687" mass="78853">MSFHMKIKKIHLRLIYKEMNKYFFECISTDRQNMFFFRILHDSGRSTMPNSHQLTPTMTNSAVNGNNPLTFESIVCSQLELKRHAASFSRRRSTMCRRPSLYAPLPTQPLPAILISTTLSPMNPRRSTASIADLSVQLLRSKNLSADGKRSRASSINSAMGPAMRSSFGERQSLVSMLYWNSSQSTTMKKDESHTSKWSIDFQQDGHHFDSLRARLIEEYTDCESLFEFAKKTVLVLVHTKIATGFLGILLILPIIMMSIGVSHLSDCPRQTHLPIYLFVAGIVWTTKLLQNIWHKYRLQQKASNDEETPTERNDGHAFIDGLMTSFLIVWFFLGHYWLATIGYPPQFEQPLETPDVWRRYLASTRPHTYLALHITQYNQTMTGSLAYNRQHSLSAGHSNVDKMEQQTLRRWSSADHSYSFDIISEEKLCIQRNQTPSDFDSGVEDFDQQNENDNETINAFAPCVDDDDDEGSIPPVFVAEQPIVQEHPPTLIELAKRVSDVEKKEFCENTMVVFHGEFATLIYEPIISINGDFRYHLLAQDEVNSDARSWRGADAIKLDNAKTQLQCQNPVCRRLWTSARGRIAFVVSVPQLDGFIVLKIFEQKCKQCHSVAQPLWYTEEVCRVMKNLSNFIFARYFPSMVTSENALQVNPPRRRPQHDPQQRPGNMTAPHDRNHCVACDFGYCFM</sequence>
<keyword evidence="2" id="KW-0863">Zinc-finger</keyword>
<dbReference type="OrthoDB" id="6157510at2759"/>
<evidence type="ECO:0000313" key="8">
    <source>
        <dbReference type="Proteomes" id="UP000663852"/>
    </source>
</evidence>
<evidence type="ECO:0000256" key="1">
    <source>
        <dbReference type="ARBA" id="ARBA00022723"/>
    </source>
</evidence>
<comment type="caution">
    <text evidence="7">The sequence shown here is derived from an EMBL/GenBank/DDBJ whole genome shotgun (WGS) entry which is preliminary data.</text>
</comment>